<dbReference type="EMBL" id="QEHR01000001">
    <property type="protein sequence ID" value="PVW17041.1"/>
    <property type="molecule type" value="Genomic_DNA"/>
</dbReference>
<dbReference type="InterPro" id="IPR022134">
    <property type="entry name" value="DUF3667"/>
</dbReference>
<proteinExistence type="predicted"/>
<dbReference type="RefSeq" id="WP_116692783.1">
    <property type="nucleotide sequence ID" value="NZ_QEHR01000001.1"/>
</dbReference>
<feature type="transmembrane region" description="Helical" evidence="1">
    <location>
        <begin position="263"/>
        <end position="280"/>
    </location>
</feature>
<evidence type="ECO:0000313" key="2">
    <source>
        <dbReference type="EMBL" id="PVW17041.1"/>
    </source>
</evidence>
<protein>
    <recommendedName>
        <fullName evidence="4">DUF3667 domain-containing protein</fullName>
    </recommendedName>
</protein>
<keyword evidence="1" id="KW-0472">Membrane</keyword>
<sequence length="378" mass="44567">MSKKNRLTSNSRKALKYRGDECLNCGQPLDKSDVYCPYCSQLNSTKPLSFKDFFAEFIGSIVTYDSRLRYTLKDLLFSPGTISKRYVKGERQKYANPFRFFLSVSIIYFILQSLIGIVFPEENNAFISNAEKGETTNEFYDNWRTINDQVKKASAQAKAIQDSIDESQKTDTLTHTTTTSGVDYISEASLDTLNWLKRNTKRFELYRDFYKKHDIKNARLALDSLNHSNTMYHRWLYNKNESIERVEDNPRAFLDYLFQKTPFFVFFFIPFYALFFWLIYSKRKYNYIDHTVFLFHLFSFLFLALIICLIPDTLMDREIFQSILISLIGPFYFYKALRNFYKQSRFITILKFVFLNIVFWIGATIAAVLFFGATAAVY</sequence>
<evidence type="ECO:0008006" key="4">
    <source>
        <dbReference type="Google" id="ProtNLM"/>
    </source>
</evidence>
<dbReference type="Proteomes" id="UP000245962">
    <property type="component" value="Unassembled WGS sequence"/>
</dbReference>
<feature type="transmembrane region" description="Helical" evidence="1">
    <location>
        <begin position="98"/>
        <end position="119"/>
    </location>
</feature>
<feature type="transmembrane region" description="Helical" evidence="1">
    <location>
        <begin position="319"/>
        <end position="337"/>
    </location>
</feature>
<feature type="transmembrane region" description="Helical" evidence="1">
    <location>
        <begin position="292"/>
        <end position="313"/>
    </location>
</feature>
<organism evidence="2 3">
    <name type="scientific">Marixanthomonas spongiae</name>
    <dbReference type="NCBI Taxonomy" id="2174845"/>
    <lineage>
        <taxon>Bacteria</taxon>
        <taxon>Pseudomonadati</taxon>
        <taxon>Bacteroidota</taxon>
        <taxon>Flavobacteriia</taxon>
        <taxon>Flavobacteriales</taxon>
        <taxon>Flavobacteriaceae</taxon>
        <taxon>Marixanthomonas</taxon>
    </lineage>
</organism>
<dbReference type="Pfam" id="PF12412">
    <property type="entry name" value="DUF3667"/>
    <property type="match status" value="1"/>
</dbReference>
<accession>A0A2U0I7H1</accession>
<feature type="transmembrane region" description="Helical" evidence="1">
    <location>
        <begin position="349"/>
        <end position="373"/>
    </location>
</feature>
<keyword evidence="1" id="KW-1133">Transmembrane helix</keyword>
<name>A0A2U0I7H1_9FLAO</name>
<reference evidence="2 3" key="1">
    <citation type="submission" date="2018-04" db="EMBL/GenBank/DDBJ databases">
        <title>Marixanthomonas spongiae HN-E44 sp. nov., isolated from a marine sponge.</title>
        <authorList>
            <person name="Luo L."/>
            <person name="Zhuang L."/>
        </authorList>
    </citation>
    <scope>NUCLEOTIDE SEQUENCE [LARGE SCALE GENOMIC DNA]</scope>
    <source>
        <strain evidence="2 3">HN-E44</strain>
    </source>
</reference>
<evidence type="ECO:0000313" key="3">
    <source>
        <dbReference type="Proteomes" id="UP000245962"/>
    </source>
</evidence>
<keyword evidence="1" id="KW-0812">Transmembrane</keyword>
<comment type="caution">
    <text evidence="2">The sequence shown here is derived from an EMBL/GenBank/DDBJ whole genome shotgun (WGS) entry which is preliminary data.</text>
</comment>
<keyword evidence="3" id="KW-1185">Reference proteome</keyword>
<evidence type="ECO:0000256" key="1">
    <source>
        <dbReference type="SAM" id="Phobius"/>
    </source>
</evidence>
<gene>
    <name evidence="2" type="ORF">DDV96_00485</name>
</gene>
<dbReference type="OrthoDB" id="675873at2"/>
<dbReference type="AlphaFoldDB" id="A0A2U0I7H1"/>